<dbReference type="FunFam" id="1.10.8.10:FF:000032">
    <property type="entry name" value="Release factor glutamine methyltransferase"/>
    <property type="match status" value="1"/>
</dbReference>
<dbReference type="GO" id="GO:0032259">
    <property type="term" value="P:methylation"/>
    <property type="evidence" value="ECO:0007669"/>
    <property type="project" value="UniProtKB-KW"/>
</dbReference>
<dbReference type="GO" id="GO:0102559">
    <property type="term" value="F:peptide chain release factor N(5)-glutamine methyltransferase activity"/>
    <property type="evidence" value="ECO:0007669"/>
    <property type="project" value="UniProtKB-EC"/>
</dbReference>
<dbReference type="HAMAP" id="MF_02126">
    <property type="entry name" value="RF_methyltr_PrmC"/>
    <property type="match status" value="1"/>
</dbReference>
<feature type="binding site" evidence="5">
    <location>
        <begin position="184"/>
        <end position="187"/>
    </location>
    <ligand>
        <name>substrate</name>
    </ligand>
</feature>
<dbReference type="InterPro" id="IPR040758">
    <property type="entry name" value="PrmC_N"/>
</dbReference>
<dbReference type="FunFam" id="3.40.50.150:FF:000053">
    <property type="entry name" value="Release factor glutamine methyltransferase"/>
    <property type="match status" value="1"/>
</dbReference>
<feature type="binding site" evidence="5">
    <location>
        <position position="184"/>
    </location>
    <ligand>
        <name>S-adenosyl-L-methionine</name>
        <dbReference type="ChEBI" id="CHEBI:59789"/>
    </ligand>
</feature>
<dbReference type="InterPro" id="IPR050320">
    <property type="entry name" value="N5-glutamine_MTase"/>
</dbReference>
<proteinExistence type="inferred from homology"/>
<dbReference type="NCBIfam" id="TIGR03534">
    <property type="entry name" value="RF_mod_PrmC"/>
    <property type="match status" value="1"/>
</dbReference>
<dbReference type="InterPro" id="IPR019874">
    <property type="entry name" value="RF_methyltr_PrmC"/>
</dbReference>
<dbReference type="SUPFAM" id="SSF53335">
    <property type="entry name" value="S-adenosyl-L-methionine-dependent methyltransferases"/>
    <property type="match status" value="1"/>
</dbReference>
<comment type="function">
    <text evidence="5">Methylates the class 1 translation termination release factors RF1/PrfA and RF2/PrfB on the glutamine residue of the universally conserved GGQ motif.</text>
</comment>
<evidence type="ECO:0000313" key="8">
    <source>
        <dbReference type="EMBL" id="ADD76810.1"/>
    </source>
</evidence>
<dbReference type="PROSITE" id="PS00092">
    <property type="entry name" value="N6_MTASE"/>
    <property type="match status" value="1"/>
</dbReference>
<dbReference type="NCBIfam" id="TIGR00536">
    <property type="entry name" value="hemK_fam"/>
    <property type="match status" value="1"/>
</dbReference>
<comment type="similarity">
    <text evidence="5">Belongs to the protein N5-glutamine methyltransferase family. PrmC subfamily.</text>
</comment>
<dbReference type="InterPro" id="IPR029063">
    <property type="entry name" value="SAM-dependent_MTases_sf"/>
</dbReference>
<keyword evidence="9" id="KW-1185">Reference proteome</keyword>
<dbReference type="InterPro" id="IPR004556">
    <property type="entry name" value="HemK-like"/>
</dbReference>
<dbReference type="EC" id="2.1.1.297" evidence="5"/>
<dbReference type="EMBL" id="CP001875">
    <property type="protein sequence ID" value="ADD76810.1"/>
    <property type="molecule type" value="Genomic_DNA"/>
</dbReference>
<keyword evidence="3 5" id="KW-0949">S-adenosyl-L-methionine</keyword>
<comment type="catalytic activity">
    <reaction evidence="4 5">
        <text>L-glutaminyl-[peptide chain release factor] + S-adenosyl-L-methionine = N(5)-methyl-L-glutaminyl-[peptide chain release factor] + S-adenosyl-L-homocysteine + H(+)</text>
        <dbReference type="Rhea" id="RHEA:42896"/>
        <dbReference type="Rhea" id="RHEA-COMP:10271"/>
        <dbReference type="Rhea" id="RHEA-COMP:10272"/>
        <dbReference type="ChEBI" id="CHEBI:15378"/>
        <dbReference type="ChEBI" id="CHEBI:30011"/>
        <dbReference type="ChEBI" id="CHEBI:57856"/>
        <dbReference type="ChEBI" id="CHEBI:59789"/>
        <dbReference type="ChEBI" id="CHEBI:61891"/>
        <dbReference type="EC" id="2.1.1.297"/>
    </reaction>
</comment>
<dbReference type="Pfam" id="PF13847">
    <property type="entry name" value="Methyltransf_31"/>
    <property type="match status" value="1"/>
</dbReference>
<evidence type="ECO:0000259" key="6">
    <source>
        <dbReference type="Pfam" id="PF13847"/>
    </source>
</evidence>
<dbReference type="PANTHER" id="PTHR18895:SF74">
    <property type="entry name" value="MTRF1L RELEASE FACTOR GLUTAMINE METHYLTRANSFERASE"/>
    <property type="match status" value="1"/>
</dbReference>
<dbReference type="Gene3D" id="3.40.50.150">
    <property type="entry name" value="Vaccinia Virus protein VP39"/>
    <property type="match status" value="1"/>
</dbReference>
<feature type="binding site" evidence="5">
    <location>
        <position position="141"/>
    </location>
    <ligand>
        <name>S-adenosyl-L-methionine</name>
        <dbReference type="ChEBI" id="CHEBI:59789"/>
    </ligand>
</feature>
<feature type="domain" description="Release factor glutamine methyltransferase N-terminal" evidence="7">
    <location>
        <begin position="7"/>
        <end position="74"/>
    </location>
</feature>
<evidence type="ECO:0000313" key="9">
    <source>
        <dbReference type="Proteomes" id="UP000001702"/>
    </source>
</evidence>
<evidence type="ECO:0000256" key="2">
    <source>
        <dbReference type="ARBA" id="ARBA00022679"/>
    </source>
</evidence>
<keyword evidence="1 5" id="KW-0489">Methyltransferase</keyword>
<dbReference type="Proteomes" id="UP000001702">
    <property type="component" value="Chromosome"/>
</dbReference>
<dbReference type="CDD" id="cd02440">
    <property type="entry name" value="AdoMet_MTases"/>
    <property type="match status" value="1"/>
</dbReference>
<dbReference type="InterPro" id="IPR025714">
    <property type="entry name" value="Methyltranfer_dom"/>
</dbReference>
<evidence type="ECO:0000259" key="7">
    <source>
        <dbReference type="Pfam" id="PF17827"/>
    </source>
</evidence>
<name>D4GCY7_PANAM</name>
<keyword evidence="2 5" id="KW-0808">Transferase</keyword>
<evidence type="ECO:0000256" key="1">
    <source>
        <dbReference type="ARBA" id="ARBA00022603"/>
    </source>
</evidence>
<dbReference type="KEGG" id="pam:PANA_1643"/>
<dbReference type="InterPro" id="IPR002052">
    <property type="entry name" value="DNA_methylase_N6_adenine_CS"/>
</dbReference>
<accession>D4GCY7</accession>
<dbReference type="Pfam" id="PF17827">
    <property type="entry name" value="PrmC_N"/>
    <property type="match status" value="1"/>
</dbReference>
<feature type="binding site" evidence="5">
    <location>
        <begin position="118"/>
        <end position="122"/>
    </location>
    <ligand>
        <name>S-adenosyl-L-methionine</name>
        <dbReference type="ChEBI" id="CHEBI:59789"/>
    </ligand>
</feature>
<gene>
    <name evidence="8" type="primary">hemK</name>
    <name evidence="5" type="synonym">prmC</name>
    <name evidence="8" type="ordered locus">PANA_1643</name>
</gene>
<sequence length="344" mass="37830">MMDIRHWLKQAVATLCGGDSPKRDAEILLGFVTGKSRSWLVAFDETLLTEAQLQQLDVLLARRARGEPVAHLIGEREFWSLPLQVNDATLIPRPDTEILVEQALAHLPESPARVLDMGTGSGAIALAIASERPDCDVIGVDRIPAAVALAQRNAAHLAIPNATFIQSHWFAQITPARLDLIVSNPPYIDANDRHLNEGDVRFEPRSALVAEEAGLADLRLLIEQAINWLQPGGWLLLEHGWQQDEAVRHLMQQHHYLSVATANDYGGNPGSRLGRQPRTRPERAIEEYSRTTWMNDVCLLSANQESAPADRGSNYFAVFAAILLAAHRLCDAATPLGTHPASCQ</sequence>
<feature type="binding site" evidence="5">
    <location>
        <position position="169"/>
    </location>
    <ligand>
        <name>S-adenosyl-L-methionine</name>
        <dbReference type="ChEBI" id="CHEBI:59789"/>
    </ligand>
</feature>
<dbReference type="GO" id="GO:0003676">
    <property type="term" value="F:nucleic acid binding"/>
    <property type="evidence" value="ECO:0007669"/>
    <property type="project" value="InterPro"/>
</dbReference>
<evidence type="ECO:0000256" key="4">
    <source>
        <dbReference type="ARBA" id="ARBA00048391"/>
    </source>
</evidence>
<reference evidence="8 9" key="1">
    <citation type="journal article" date="2010" name="J. Bacteriol.">
        <title>Genome sequence of Pantoea ananatis LMG20103, the causative agent of Eucalyptus blight and dieback.</title>
        <authorList>
            <person name="De Maayer P."/>
            <person name="Chan W.Y."/>
            <person name="Venter S.N."/>
            <person name="Toth I.K."/>
            <person name="Birch P.R."/>
            <person name="Joubert F."/>
            <person name="Coutinho T.A."/>
        </authorList>
    </citation>
    <scope>NUCLEOTIDE SEQUENCE [LARGE SCALE GENOMIC DNA]</scope>
    <source>
        <strain evidence="8 9">LMG 20103</strain>
    </source>
</reference>
<dbReference type="eggNOG" id="COG2890">
    <property type="taxonomic scope" value="Bacteria"/>
</dbReference>
<evidence type="ECO:0000256" key="3">
    <source>
        <dbReference type="ARBA" id="ARBA00022691"/>
    </source>
</evidence>
<dbReference type="HOGENOM" id="CLU_018398_3_0_6"/>
<protein>
    <recommendedName>
        <fullName evidence="5">Release factor glutamine methyltransferase</fullName>
        <shortName evidence="5">RF MTase</shortName>
        <ecNumber evidence="5">2.1.1.297</ecNumber>
    </recommendedName>
    <alternativeName>
        <fullName evidence="5">N5-glutamine methyltransferase PrmC</fullName>
    </alternativeName>
    <alternativeName>
        <fullName evidence="5">Protein-(glutamine-N5) MTase PrmC</fullName>
    </alternativeName>
    <alternativeName>
        <fullName evidence="5">Protein-glutamine N-methyltransferase PrmC</fullName>
    </alternativeName>
</protein>
<feature type="domain" description="Methyltransferase" evidence="6">
    <location>
        <begin position="111"/>
        <end position="257"/>
    </location>
</feature>
<dbReference type="AlphaFoldDB" id="D4GCY7"/>
<dbReference type="Gene3D" id="1.10.8.10">
    <property type="entry name" value="DNA helicase RuvA subunit, C-terminal domain"/>
    <property type="match status" value="1"/>
</dbReference>
<organism evidence="8 9">
    <name type="scientific">Pantoea ananatis (strain LMG 20103)</name>
    <dbReference type="NCBI Taxonomy" id="706191"/>
    <lineage>
        <taxon>Bacteria</taxon>
        <taxon>Pseudomonadati</taxon>
        <taxon>Pseudomonadota</taxon>
        <taxon>Gammaproteobacteria</taxon>
        <taxon>Enterobacterales</taxon>
        <taxon>Erwiniaceae</taxon>
        <taxon>Pantoea</taxon>
    </lineage>
</organism>
<evidence type="ECO:0000256" key="5">
    <source>
        <dbReference type="HAMAP-Rule" id="MF_02126"/>
    </source>
</evidence>
<dbReference type="PANTHER" id="PTHR18895">
    <property type="entry name" value="HEMK METHYLTRANSFERASE"/>
    <property type="match status" value="1"/>
</dbReference>
<dbReference type="STRING" id="706191.PANA_1643"/>